<evidence type="ECO:0000256" key="11">
    <source>
        <dbReference type="SAM" id="Coils"/>
    </source>
</evidence>
<proteinExistence type="inferred from homology"/>
<feature type="transmembrane region" description="Helical" evidence="10">
    <location>
        <begin position="306"/>
        <end position="326"/>
    </location>
</feature>
<reference evidence="13" key="1">
    <citation type="journal article" date="2021" name="Nat. Commun.">
        <title>Genetic determinants of endophytism in the Arabidopsis root mycobiome.</title>
        <authorList>
            <person name="Mesny F."/>
            <person name="Miyauchi S."/>
            <person name="Thiergart T."/>
            <person name="Pickel B."/>
            <person name="Atanasova L."/>
            <person name="Karlsson M."/>
            <person name="Huettel B."/>
            <person name="Barry K.W."/>
            <person name="Haridas S."/>
            <person name="Chen C."/>
            <person name="Bauer D."/>
            <person name="Andreopoulos W."/>
            <person name="Pangilinan J."/>
            <person name="LaButti K."/>
            <person name="Riley R."/>
            <person name="Lipzen A."/>
            <person name="Clum A."/>
            <person name="Drula E."/>
            <person name="Henrissat B."/>
            <person name="Kohler A."/>
            <person name="Grigoriev I.V."/>
            <person name="Martin F.M."/>
            <person name="Hacquard S."/>
        </authorList>
    </citation>
    <scope>NUCLEOTIDE SEQUENCE</scope>
    <source>
        <strain evidence="13">MPI-CAGE-AT-0021</strain>
    </source>
</reference>
<evidence type="ECO:0000313" key="13">
    <source>
        <dbReference type="EMBL" id="KAH7150453.1"/>
    </source>
</evidence>
<sequence length="481" mass="53413">MQPFARPAARLVLGHARLGLDRAARQGTCGRGPQSTAMCAPCCVGGAIGVRGRYYSTQIPPKNSRLGSGPGRDGETEPDLIAQLRAEQSKRDDAKREGARRHEVQHEEADQIEPKPKESKVDDVKTGSVKRDAIKPEEPARSFELPSTTDSRRSELMQRFSAIMDKFQSRALNATQTLNDITGYTGIEAIKAQNAKLEDDLAAAHEHVRNARQAYKTSNTKRAVTQREVTTLLARKDTWSPYDLERFTELYRTDHVLEGEVATSQETLTEAEAEEQSLSQRLNAGILKRYHEEQIWSDRIRRASTWGTWGLMGMNFLLFVVLQFVAEPWKRRRLVRGVVAEEKAVLDEVRVQLEQVKLALERRDPAAAIEPVVEAVKVVEEAQAPAAEVTALPEAAPAAASMEPTAVIPAHIVVGTSETPVDMWQRRLEEAALQWRATAEDLFSERRIDLRMKDASLLALQGALAGAVFTGSIALLLVRRS</sequence>
<keyword evidence="7 10" id="KW-0496">Mitochondrion</keyword>
<evidence type="ECO:0000256" key="4">
    <source>
        <dbReference type="ARBA" id="ARBA00022946"/>
    </source>
</evidence>
<evidence type="ECO:0000256" key="7">
    <source>
        <dbReference type="ARBA" id="ARBA00023128"/>
    </source>
</evidence>
<dbReference type="Proteomes" id="UP000717696">
    <property type="component" value="Unassembled WGS sequence"/>
</dbReference>
<keyword evidence="6 11" id="KW-0175">Coiled coil</keyword>
<comment type="function">
    <text evidence="9">Required for the maintenance of the structure of the mitochondrial inner membrane. Involved in mitochondrial morphology. Causes growth arrest when highly overexpressed.</text>
</comment>
<dbReference type="GO" id="GO:0005743">
    <property type="term" value="C:mitochondrial inner membrane"/>
    <property type="evidence" value="ECO:0007669"/>
    <property type="project" value="UniProtKB-SubCell"/>
</dbReference>
<feature type="coiled-coil region" evidence="11">
    <location>
        <begin position="187"/>
        <end position="214"/>
    </location>
</feature>
<comment type="subcellular location">
    <subcellularLocation>
        <location evidence="10">Mitochondrion inner membrane</location>
        <topology evidence="10">Multi-pass membrane protein</topology>
    </subcellularLocation>
</comment>
<dbReference type="AlphaFoldDB" id="A0A9P9J6U1"/>
<keyword evidence="8 10" id="KW-0472">Membrane</keyword>
<evidence type="ECO:0000313" key="14">
    <source>
        <dbReference type="Proteomes" id="UP000717696"/>
    </source>
</evidence>
<evidence type="ECO:0000256" key="6">
    <source>
        <dbReference type="ARBA" id="ARBA00023054"/>
    </source>
</evidence>
<keyword evidence="4 10" id="KW-0809">Transit peptide</keyword>
<keyword evidence="5 10" id="KW-1133">Transmembrane helix</keyword>
<protein>
    <recommendedName>
        <fullName evidence="10">Sensitive to high expression protein 9, mitochondrial</fullName>
    </recommendedName>
</protein>
<evidence type="ECO:0000256" key="5">
    <source>
        <dbReference type="ARBA" id="ARBA00022989"/>
    </source>
</evidence>
<keyword evidence="14" id="KW-1185">Reference proteome</keyword>
<organism evidence="13 14">
    <name type="scientific">Dactylonectria estremocensis</name>
    <dbReference type="NCBI Taxonomy" id="1079267"/>
    <lineage>
        <taxon>Eukaryota</taxon>
        <taxon>Fungi</taxon>
        <taxon>Dikarya</taxon>
        <taxon>Ascomycota</taxon>
        <taxon>Pezizomycotina</taxon>
        <taxon>Sordariomycetes</taxon>
        <taxon>Hypocreomycetidae</taxon>
        <taxon>Hypocreales</taxon>
        <taxon>Nectriaceae</taxon>
        <taxon>Dactylonectria</taxon>
    </lineage>
</organism>
<feature type="compositionally biased region" description="Basic and acidic residues" evidence="12">
    <location>
        <begin position="87"/>
        <end position="141"/>
    </location>
</feature>
<dbReference type="InterPro" id="IPR008839">
    <property type="entry name" value="MDM33_fungi"/>
</dbReference>
<evidence type="ECO:0000256" key="10">
    <source>
        <dbReference type="RuleBase" id="RU364128"/>
    </source>
</evidence>
<dbReference type="PANTHER" id="PTHR31961:SF3">
    <property type="entry name" value="SENSITIVE TO HIGH EXPRESSION PROTEIN 9, MITOCHONDRIAL"/>
    <property type="match status" value="1"/>
</dbReference>
<accession>A0A9P9J6U1</accession>
<comment type="subunit">
    <text evidence="10">Homooligomer.</text>
</comment>
<evidence type="ECO:0000256" key="2">
    <source>
        <dbReference type="ARBA" id="ARBA00022692"/>
    </source>
</evidence>
<evidence type="ECO:0000256" key="1">
    <source>
        <dbReference type="ARBA" id="ARBA00007472"/>
    </source>
</evidence>
<name>A0A9P9J6U1_9HYPO</name>
<keyword evidence="3 10" id="KW-0999">Mitochondrion inner membrane</keyword>
<dbReference type="OrthoDB" id="5595506at2759"/>
<feature type="region of interest" description="Disordered" evidence="12">
    <location>
        <begin position="57"/>
        <end position="151"/>
    </location>
</feature>
<dbReference type="GO" id="GO:0007007">
    <property type="term" value="P:inner mitochondrial membrane organization"/>
    <property type="evidence" value="ECO:0007669"/>
    <property type="project" value="TreeGrafter"/>
</dbReference>
<feature type="transmembrane region" description="Helical" evidence="10">
    <location>
        <begin position="455"/>
        <end position="478"/>
    </location>
</feature>
<evidence type="ECO:0000256" key="3">
    <source>
        <dbReference type="ARBA" id="ARBA00022792"/>
    </source>
</evidence>
<dbReference type="PANTHER" id="PTHR31961">
    <property type="entry name" value="SENSITIVE TO HIGH EXPRESSION PROTEIN 9, MITOCHONDRIAL"/>
    <property type="match status" value="1"/>
</dbReference>
<evidence type="ECO:0000256" key="8">
    <source>
        <dbReference type="ARBA" id="ARBA00023136"/>
    </source>
</evidence>
<comment type="caution">
    <text evidence="13">The sequence shown here is derived from an EMBL/GenBank/DDBJ whole genome shotgun (WGS) entry which is preliminary data.</text>
</comment>
<evidence type="ECO:0000256" key="12">
    <source>
        <dbReference type="SAM" id="MobiDB-lite"/>
    </source>
</evidence>
<dbReference type="EMBL" id="JAGMUU010000006">
    <property type="protein sequence ID" value="KAH7150453.1"/>
    <property type="molecule type" value="Genomic_DNA"/>
</dbReference>
<dbReference type="Pfam" id="PF05546">
    <property type="entry name" value="She9_MDM33"/>
    <property type="match status" value="1"/>
</dbReference>
<gene>
    <name evidence="13" type="ORF">B0J13DRAFT_550191</name>
</gene>
<evidence type="ECO:0000256" key="9">
    <source>
        <dbReference type="ARBA" id="ARBA00024807"/>
    </source>
</evidence>
<comment type="similarity">
    <text evidence="1 10">Belongs to the SHE9 family.</text>
</comment>
<keyword evidence="2 10" id="KW-0812">Transmembrane</keyword>